<dbReference type="Proteomes" id="UP000824540">
    <property type="component" value="Unassembled WGS sequence"/>
</dbReference>
<reference evidence="1" key="1">
    <citation type="thesis" date="2021" institute="BYU ScholarsArchive" country="Provo, UT, USA">
        <title>Applications of and Algorithms for Genome Assembly and Genomic Analyses with an Emphasis on Marine Teleosts.</title>
        <authorList>
            <person name="Pickett B.D."/>
        </authorList>
    </citation>
    <scope>NUCLEOTIDE SEQUENCE</scope>
    <source>
        <strain evidence="1">HI-2016</strain>
    </source>
</reference>
<evidence type="ECO:0000313" key="2">
    <source>
        <dbReference type="Proteomes" id="UP000824540"/>
    </source>
</evidence>
<proteinExistence type="predicted"/>
<feature type="non-terminal residue" evidence="1">
    <location>
        <position position="1"/>
    </location>
</feature>
<dbReference type="AlphaFoldDB" id="A0A8T2NEP4"/>
<gene>
    <name evidence="1" type="ORF">JZ751_025262</name>
</gene>
<protein>
    <submittedName>
        <fullName evidence="1">Uncharacterized protein</fullName>
    </submittedName>
</protein>
<keyword evidence="2" id="KW-1185">Reference proteome</keyword>
<accession>A0A8T2NEP4</accession>
<organism evidence="1 2">
    <name type="scientific">Albula glossodonta</name>
    <name type="common">roundjaw bonefish</name>
    <dbReference type="NCBI Taxonomy" id="121402"/>
    <lineage>
        <taxon>Eukaryota</taxon>
        <taxon>Metazoa</taxon>
        <taxon>Chordata</taxon>
        <taxon>Craniata</taxon>
        <taxon>Vertebrata</taxon>
        <taxon>Euteleostomi</taxon>
        <taxon>Actinopterygii</taxon>
        <taxon>Neopterygii</taxon>
        <taxon>Teleostei</taxon>
        <taxon>Albuliformes</taxon>
        <taxon>Albulidae</taxon>
        <taxon>Albula</taxon>
    </lineage>
</organism>
<comment type="caution">
    <text evidence="1">The sequence shown here is derived from an EMBL/GenBank/DDBJ whole genome shotgun (WGS) entry which is preliminary data.</text>
</comment>
<dbReference type="EMBL" id="JAFBMS010000061">
    <property type="protein sequence ID" value="KAG9338825.1"/>
    <property type="molecule type" value="Genomic_DNA"/>
</dbReference>
<name>A0A8T2NEP4_9TELE</name>
<evidence type="ECO:0000313" key="1">
    <source>
        <dbReference type="EMBL" id="KAG9338825.1"/>
    </source>
</evidence>
<sequence>SVLPRSWSKPWNVIQQAGRGAMGRQAITAELVYSPGCFPSGPCPLAFLKLTAVCLSLSVHRECSETASKEWWRSQNTVWGEQQGHSVKQHLTSLHSHCAWRQQQTVTSSCCAAVLLLLQSSTRTE</sequence>